<dbReference type="Gene3D" id="3.30.70.100">
    <property type="match status" value="1"/>
</dbReference>
<proteinExistence type="predicted"/>
<dbReference type="PANTHER" id="PTHR39169">
    <property type="match status" value="1"/>
</dbReference>
<reference evidence="1 2" key="1">
    <citation type="submission" date="2018-04" db="EMBL/GenBank/DDBJ databases">
        <title>Genomic Encyclopedia of Archaeal and Bacterial Type Strains, Phase II (KMG-II): from individual species to whole genera.</title>
        <authorList>
            <person name="Goeker M."/>
        </authorList>
    </citation>
    <scope>NUCLEOTIDE SEQUENCE [LARGE SCALE GENOMIC DNA]</scope>
    <source>
        <strain evidence="1 2">DSM 21823</strain>
    </source>
</reference>
<dbReference type="InterPro" id="IPR011008">
    <property type="entry name" value="Dimeric_a/b-barrel"/>
</dbReference>
<keyword evidence="1" id="KW-0560">Oxidoreductase</keyword>
<comment type="caution">
    <text evidence="1">The sequence shown here is derived from an EMBL/GenBank/DDBJ whole genome shotgun (WGS) entry which is preliminary data.</text>
</comment>
<protein>
    <submittedName>
        <fullName evidence="1">Putative monooxygenase ydhR</fullName>
    </submittedName>
</protein>
<sequence length="102" mass="10926">MPVTLVQVDFPHSGPWGAEMASAFEGLAQSIAAEPGFLFKYWTEDQAQGIAGGIYGFASRAEAEAYLTMHTARLQGFGVTGIRGLILDVNEPLSRIDKAPVL</sequence>
<dbReference type="RefSeq" id="WP_108130282.1">
    <property type="nucleotide sequence ID" value="NZ_QBKP01000017.1"/>
</dbReference>
<dbReference type="Proteomes" id="UP000244224">
    <property type="component" value="Unassembled WGS sequence"/>
</dbReference>
<accession>A0A2T6ARA1</accession>
<dbReference type="SUPFAM" id="SSF54909">
    <property type="entry name" value="Dimeric alpha+beta barrel"/>
    <property type="match status" value="1"/>
</dbReference>
<dbReference type="InterPro" id="IPR014910">
    <property type="entry name" value="YdhR"/>
</dbReference>
<evidence type="ECO:0000313" key="1">
    <source>
        <dbReference type="EMBL" id="PTX46359.1"/>
    </source>
</evidence>
<gene>
    <name evidence="1" type="ORF">C8N34_11747</name>
</gene>
<name>A0A2T6ARA1_9RHOB</name>
<dbReference type="OrthoDB" id="2065010at2"/>
<organism evidence="1 2">
    <name type="scientific">Gemmobacter caeni</name>
    <dbReference type="NCBI Taxonomy" id="589035"/>
    <lineage>
        <taxon>Bacteria</taxon>
        <taxon>Pseudomonadati</taxon>
        <taxon>Pseudomonadota</taxon>
        <taxon>Alphaproteobacteria</taxon>
        <taxon>Rhodobacterales</taxon>
        <taxon>Paracoccaceae</taxon>
        <taxon>Gemmobacter</taxon>
    </lineage>
</organism>
<dbReference type="AlphaFoldDB" id="A0A2T6ARA1"/>
<keyword evidence="1" id="KW-0503">Monooxygenase</keyword>
<evidence type="ECO:0000313" key="2">
    <source>
        <dbReference type="Proteomes" id="UP000244224"/>
    </source>
</evidence>
<dbReference type="GO" id="GO:0004497">
    <property type="term" value="F:monooxygenase activity"/>
    <property type="evidence" value="ECO:0007669"/>
    <property type="project" value="UniProtKB-KW"/>
</dbReference>
<dbReference type="PANTHER" id="PTHR39169:SF1">
    <property type="entry name" value="MONOOXYGENASE YDHR-RELATED"/>
    <property type="match status" value="1"/>
</dbReference>
<dbReference type="EMBL" id="QBKP01000017">
    <property type="protein sequence ID" value="PTX46359.1"/>
    <property type="molecule type" value="Genomic_DNA"/>
</dbReference>
<dbReference type="Pfam" id="PF08803">
    <property type="entry name" value="ydhR"/>
    <property type="match status" value="1"/>
</dbReference>
<keyword evidence="2" id="KW-1185">Reference proteome</keyword>
<dbReference type="NCBIfam" id="NF008333">
    <property type="entry name" value="PRK11118.1"/>
    <property type="match status" value="1"/>
</dbReference>